<evidence type="ECO:0000313" key="1">
    <source>
        <dbReference type="EMBL" id="KAF9733199.1"/>
    </source>
</evidence>
<dbReference type="EMBL" id="WJXW01000009">
    <property type="protein sequence ID" value="KAF9733199.1"/>
    <property type="molecule type" value="Genomic_DNA"/>
</dbReference>
<name>A0A9P6GD40_9PLEO</name>
<comment type="caution">
    <text evidence="1">The sequence shown here is derived from an EMBL/GenBank/DDBJ whole genome shotgun (WGS) entry which is preliminary data.</text>
</comment>
<sequence length="85" mass="9878">MSPTTQPDRRSKALPSIFPLRPSSYGCLCHVRQRVDESRFFRRGPSSWLLTGTEAVVNVIPERCMPSFVRLVLDKGMRMTRYNYQ</sequence>
<accession>A0A9P6GD40</accession>
<evidence type="ECO:0000313" key="2">
    <source>
        <dbReference type="Proteomes" id="UP000756921"/>
    </source>
</evidence>
<reference evidence="1" key="1">
    <citation type="journal article" date="2020" name="Mol. Plant Microbe Interact.">
        <title>Genome Sequence of the Biocontrol Agent Coniothyrium minitans strain Conio (IMI 134523).</title>
        <authorList>
            <person name="Patel D."/>
            <person name="Shittu T.A."/>
            <person name="Baroncelli R."/>
            <person name="Muthumeenakshi S."/>
            <person name="Osborne T.H."/>
            <person name="Janganan T.K."/>
            <person name="Sreenivasaprasad S."/>
        </authorList>
    </citation>
    <scope>NUCLEOTIDE SEQUENCE</scope>
    <source>
        <strain evidence="1">Conio</strain>
    </source>
</reference>
<protein>
    <submittedName>
        <fullName evidence="1">Uncharacterized protein</fullName>
    </submittedName>
</protein>
<proteinExistence type="predicted"/>
<dbReference type="Proteomes" id="UP000756921">
    <property type="component" value="Unassembled WGS sequence"/>
</dbReference>
<gene>
    <name evidence="1" type="ORF">PMIN01_08882</name>
</gene>
<dbReference type="AlphaFoldDB" id="A0A9P6GD40"/>
<organism evidence="1 2">
    <name type="scientific">Paraphaeosphaeria minitans</name>
    <dbReference type="NCBI Taxonomy" id="565426"/>
    <lineage>
        <taxon>Eukaryota</taxon>
        <taxon>Fungi</taxon>
        <taxon>Dikarya</taxon>
        <taxon>Ascomycota</taxon>
        <taxon>Pezizomycotina</taxon>
        <taxon>Dothideomycetes</taxon>
        <taxon>Pleosporomycetidae</taxon>
        <taxon>Pleosporales</taxon>
        <taxon>Massarineae</taxon>
        <taxon>Didymosphaeriaceae</taxon>
        <taxon>Paraphaeosphaeria</taxon>
    </lineage>
</organism>
<keyword evidence="2" id="KW-1185">Reference proteome</keyword>